<dbReference type="RefSeq" id="WP_161555103.1">
    <property type="nucleotide sequence ID" value="NZ_CP032410.1"/>
</dbReference>
<evidence type="ECO:0000313" key="2">
    <source>
        <dbReference type="Proteomes" id="UP001077662"/>
    </source>
</evidence>
<evidence type="ECO:0000313" key="1">
    <source>
        <dbReference type="EMBL" id="MCZ0809674.1"/>
    </source>
</evidence>
<proteinExistence type="predicted"/>
<dbReference type="EMBL" id="JAPTNE010000041">
    <property type="protein sequence ID" value="MCZ0809674.1"/>
    <property type="molecule type" value="Genomic_DNA"/>
</dbReference>
<accession>A0AAP3DJL0</accession>
<dbReference type="Proteomes" id="UP001077662">
    <property type="component" value="Unassembled WGS sequence"/>
</dbReference>
<name>A0AAP3DJL0_BRELA</name>
<sequence>MKKYLAIFVTVSFVICSLVPMTNLFDFKSEQEYAAIKPTRDDPQG</sequence>
<gene>
    <name evidence="1" type="ORF">O0554_22695</name>
</gene>
<comment type="caution">
    <text evidence="1">The sequence shown here is derived from an EMBL/GenBank/DDBJ whole genome shotgun (WGS) entry which is preliminary data.</text>
</comment>
<dbReference type="AlphaFoldDB" id="A0AAP3DJL0"/>
<protein>
    <submittedName>
        <fullName evidence="1">Uncharacterized protein</fullName>
    </submittedName>
</protein>
<reference evidence="1" key="1">
    <citation type="submission" date="2022-09" db="EMBL/GenBank/DDBJ databases">
        <title>Genome analysis and characterization of larvicidal activity of Brevibacillus strains.</title>
        <authorList>
            <person name="Patrusheva E.V."/>
            <person name="Izotova A.O."/>
            <person name="Toshchakov S.V."/>
            <person name="Sineoky S.P."/>
        </authorList>
    </citation>
    <scope>NUCLEOTIDE SEQUENCE</scope>
    <source>
        <strain evidence="1">VKPM_B-13247</strain>
    </source>
</reference>
<organism evidence="1 2">
    <name type="scientific">Brevibacillus laterosporus</name>
    <name type="common">Bacillus laterosporus</name>
    <dbReference type="NCBI Taxonomy" id="1465"/>
    <lineage>
        <taxon>Bacteria</taxon>
        <taxon>Bacillati</taxon>
        <taxon>Bacillota</taxon>
        <taxon>Bacilli</taxon>
        <taxon>Bacillales</taxon>
        <taxon>Paenibacillaceae</taxon>
        <taxon>Brevibacillus</taxon>
    </lineage>
</organism>